<dbReference type="RefSeq" id="WP_125742121.1">
    <property type="nucleotide sequence ID" value="NZ_RCOR01000032.1"/>
</dbReference>
<gene>
    <name evidence="1" type="ORF">D9Q81_06550</name>
</gene>
<dbReference type="Proteomes" id="UP000278149">
    <property type="component" value="Unassembled WGS sequence"/>
</dbReference>
<evidence type="ECO:0000313" key="2">
    <source>
        <dbReference type="Proteomes" id="UP000278149"/>
    </source>
</evidence>
<dbReference type="InterPro" id="IPR025354">
    <property type="entry name" value="DUF4258"/>
</dbReference>
<accession>A0A429G326</accession>
<dbReference type="Pfam" id="PF14076">
    <property type="entry name" value="DUF4258"/>
    <property type="match status" value="1"/>
</dbReference>
<dbReference type="AlphaFoldDB" id="A0A429G326"/>
<evidence type="ECO:0000313" key="1">
    <source>
        <dbReference type="EMBL" id="RSN68261.1"/>
    </source>
</evidence>
<dbReference type="EMBL" id="RCOR01000032">
    <property type="protein sequence ID" value="RSN68261.1"/>
    <property type="molecule type" value="Genomic_DNA"/>
</dbReference>
<proteinExistence type="predicted"/>
<organism evidence="1 2">
    <name type="scientific">Candidatus Korarchaeum cryptofilum</name>
    <dbReference type="NCBI Taxonomy" id="498846"/>
    <lineage>
        <taxon>Archaea</taxon>
        <taxon>Thermoproteota</taxon>
        <taxon>Candidatus Korarchaeia</taxon>
        <taxon>Candidatus Korarchaeales</taxon>
        <taxon>Candidatus Korarchaeaceae</taxon>
        <taxon>Candidatus Korarchaeum</taxon>
    </lineage>
</organism>
<protein>
    <submittedName>
        <fullName evidence="1">DUF4258 domain-containing protein</fullName>
    </submittedName>
</protein>
<reference evidence="1 2" key="1">
    <citation type="submission" date="2018-10" db="EMBL/GenBank/DDBJ databases">
        <title>Co-occurring genomic capacity for anaerobic methane metabolism and dissimilatory sulfite reduction discovered in the Korarchaeota.</title>
        <authorList>
            <person name="Mckay L.J."/>
            <person name="Dlakic M."/>
            <person name="Fields M.W."/>
            <person name="Delmont T.O."/>
            <person name="Eren A.M."/>
            <person name="Jay Z.J."/>
            <person name="Klingelsmith K.B."/>
            <person name="Rusch D.B."/>
            <person name="Inskeep W.P."/>
        </authorList>
    </citation>
    <scope>NUCLEOTIDE SEQUENCE [LARGE SCALE GENOMIC DNA]</scope>
    <source>
        <strain evidence="1 2">WS</strain>
    </source>
</reference>
<sequence length="82" mass="9724">MKCLDNSFELTEHAKNRLKERVIDEKEVEETLNNPVMTYFDILTGYSVCIGPRKKAGHWLIVVHEKRDELKRSYKCSGYQQY</sequence>
<name>A0A429G326_9CREN</name>
<comment type="caution">
    <text evidence="1">The sequence shown here is derived from an EMBL/GenBank/DDBJ whole genome shotgun (WGS) entry which is preliminary data.</text>
</comment>